<proteinExistence type="predicted"/>
<gene>
    <name evidence="2" type="ORF">GGI52_005211</name>
</gene>
<dbReference type="EMBL" id="JACCAT010000001">
    <property type="protein sequence ID" value="NYH12168.1"/>
    <property type="molecule type" value="Genomic_DNA"/>
</dbReference>
<comment type="caution">
    <text evidence="2">The sequence shown here is derived from an EMBL/GenBank/DDBJ whole genome shotgun (WGS) entry which is preliminary data.</text>
</comment>
<dbReference type="RefSeq" id="WP_179695195.1">
    <property type="nucleotide sequence ID" value="NZ_JACCAT010000001.1"/>
</dbReference>
<dbReference type="Proteomes" id="UP000553035">
    <property type="component" value="Unassembled WGS sequence"/>
</dbReference>
<evidence type="ECO:0000313" key="3">
    <source>
        <dbReference type="Proteomes" id="UP000553035"/>
    </source>
</evidence>
<evidence type="ECO:0000256" key="1">
    <source>
        <dbReference type="SAM" id="MobiDB-lite"/>
    </source>
</evidence>
<feature type="compositionally biased region" description="Basic and acidic residues" evidence="1">
    <location>
        <begin position="127"/>
        <end position="141"/>
    </location>
</feature>
<organism evidence="2 3">
    <name type="scientific">Pseudomonas moraviensis</name>
    <dbReference type="NCBI Taxonomy" id="321662"/>
    <lineage>
        <taxon>Bacteria</taxon>
        <taxon>Pseudomonadati</taxon>
        <taxon>Pseudomonadota</taxon>
        <taxon>Gammaproteobacteria</taxon>
        <taxon>Pseudomonadales</taxon>
        <taxon>Pseudomonadaceae</taxon>
        <taxon>Pseudomonas</taxon>
    </lineage>
</organism>
<protein>
    <submittedName>
        <fullName evidence="2">Uncharacterized protein</fullName>
    </submittedName>
</protein>
<name>A0A7Z0AX05_9PSED</name>
<accession>A0A7Z0AX05</accession>
<sequence>MATSVPNTLLGRVKVFGGGPDAPCYEAELRAALRLKNVVTDQVVRETAGLRALMMSTGTDSVKIDSGEPVQLHTPYLLRLHAAAYPEYDADRLRVGGKEGKVLPLADHDYGDWLVTPASAQWPDQTDTEKKSGKWDPDHNKAQASVPHFRVQGGDTQLMLQLDGSSLCMLLGAEKKSLFGGMKTEAVSRLPLALMAEGIEFSGSLPDPTRDYGGRADASIKGRFRLEYDPARDRVRKDGGYLLRLVADPEAERAPMDALEARIGAAFTDLALESESPLAISLDRRPVVPPLIWPLKLKGNRLTLIPVAGSAGDFEMEIDRSAVSVRLRTRSNYPGEVTALASVLVERIRWVKTAAGFDLHLTAGTLQNPELSLAFTNEADDGWTTALTGTGGAQSVTVPLYEHAGRMLDLYRQARAKAPNDKHASFLYFPVAGGWLQLGLPNEKDTTAQPPEPEKKTASVLAGNIVAGTGTGAGRGIRINDALALALTMHWETGIGPMRARRGQLTVSGAKAMYRGFLFAAQTSPTAAEALPDLRRGPAATRELPICLGASTPRLGLKGKFTWQADDDSWQLEVEQTVGGNLDTNPVQHIAWLPAGPNPFISNHTLTRSVASATEPSISRSLLPMNLGEAFTLSLEANAPLPRLLPKSTLTWHDVFSERGTAFRADTLLLPTLAGIEFLPPVPGQPSAIEAALRFDVPQLDELFALSDPPLERDAKQNGKASTEKVESLAVTSLDLEGMRKVWSANRVRLALTRTQSAFASPWQTVGATATNISVDGLVEPYSWKTSFKVDITGSLYGSYTLDGVEYTPKLAVGGLDRMTFIAHGTQLKSDAKGEIHVAGFAASLFDSADRRWDSRGFGMAPEATASGRLVSHRVRDEDGVLKQKEWNLFTMTDAVRFKKASAKTADLSFPLDLFFYVRDLALADGKFEGAENPVESARGVTGQAFLSADFPGSLHEWRFFEAPDGPTPFRRHDIAFGPFRFKPLRLLHARFDSVGVPTDIQIVGSMRLDLDPALSAEAAEPFGPDEVYRGGDLFKLTLEHDPATSVWSHSWIAVGSVLDDEKTGQLTFKDREDDNVGCSIVLAESAEGIGSKKPVAATISLGLTSRHATLRARLFGNDAILFCEAYKQVGDGIDLVFTAPAPDAHDPMTQGIWLIDVVTTVSIRKTGSTLRIDGALAVMADGATAPTVATALAVFRTGSWQWLDLKADAALNSVLRVDHHSGVVSASLSGTGTGAPLFAITHTDYVLSGNIEAVVAARPSLRPITHNTTCIPMTSVWMRVSCITKAGDAVIDHRLLAGSAKAEHVLDINATVVVKSAIAWPLNGIRMPDGVELDLNDETWCDPGLAGAPLNPLSRLFSIAPDAMLARHEVTLQLKRHRIDAAQLVRHTRVTVRAPIRLLAVAEHRLIQVDVPAGKPAREARWQSLDSISITTATAMLEAIEVSAESGKRYYYWAPRYRFGTFRTASDDQLIRATLAPMSRALSGFYDACMIEYLWRGLAADHAHTPLFLGSSVLQFRFGKFERSLLAVMPWLQLPGNDITLEQRGGVWHTASVDIWSAHSLANMESLRVIGLAADVGAPDVARRFAAAGVTGPLPGFSLADVLPVEQSFFEKWDSKQARPMPMAASDLSQAPFFMRTLLVVARRWYQDGAEDPAPESTVSTWDVASLHPCTTDGDASRGPGVIRVEIRAGTQWQVPYREPVTMLPADLVVLSRGGARRIEAYRLIAKSVLMGSTRSKLNAALVERALDEDRAALVAIQEVGDKGITLITPASIPGRLDDWLTRPASEIQLMPRIGPSGALGWPSSVALQGLDRMGPSLGAELPVLSPEAGFSARFQRFGWPALAVCKELPEDGVGGPLAPEAYYLSFANRVAYDRDTALAFDGPPARHLIPAPVRRRAPVSSSVERALLELTGVPGGAEPLLLPHIERATLGRRPGVFEVAVASLTIPADEGVFDPDHARFGRPGNSGPVAAHQLRTPRSPLLPGDADDKLIAQKTGLPELAFRRRTYLSEADFDLGLDRERHYTLFKTFDGNVDILRLGVGTEQVRVTLRILGGELIGQNWNGTLSVAVSARKAGGEEGDNKIADLKLDRAASLEIGNSRFALSVMNKVESGADFSWECKQVAQVRALLRAASVDTSIRLLFWVRSSKHASGNAAALPEATVSLCAIRLMLDPGIRSVLPVRTMTIAFGDPSYDRQLASPTRFNAKEIAGSGNSKRILLATDRKEYDLGSTLYLAFGVTDRESGVFAMYDSDFKSRLRITYSRAGDRDHKAVLSAPLAVEDVTTDQDKRYPLEQGKPYAIALSQLYSPEEASASSVLLPGDRLTLSLLYDTTHELVVEVDIVAQAVVAPAPCVFSVIGPGADEKSMSVVLHAAGPLPQRIEFEDLTRDLALGQVRRRALFIWCWATVAGADPKVELVKFDRSGGAQVPPSGT</sequence>
<feature type="region of interest" description="Disordered" evidence="1">
    <location>
        <begin position="121"/>
        <end position="141"/>
    </location>
</feature>
<evidence type="ECO:0000313" key="2">
    <source>
        <dbReference type="EMBL" id="NYH12168.1"/>
    </source>
</evidence>
<reference evidence="2 3" key="1">
    <citation type="submission" date="2020-07" db="EMBL/GenBank/DDBJ databases">
        <title>Exploring microbial biodiversity for novel pathways involved in the catabolism of aromatic compounds derived from lignin.</title>
        <authorList>
            <person name="Elkins J."/>
        </authorList>
    </citation>
    <scope>NUCLEOTIDE SEQUENCE [LARGE SCALE GENOMIC DNA]</scope>
    <source>
        <strain evidence="2 3">VanB</strain>
    </source>
</reference>